<feature type="chain" id="PRO_5009123114" evidence="1">
    <location>
        <begin position="31"/>
        <end position="520"/>
    </location>
</feature>
<dbReference type="PROSITE" id="PS51257">
    <property type="entry name" value="PROKAR_LIPOPROTEIN"/>
    <property type="match status" value="1"/>
</dbReference>
<sequence>MKRKKAGKGMALILAAAMTAGLLGGCGSSAKTSAVDNTAVQDKETAAAEAESGEIQKVRYVTPGNEWSDQAYVLEQVNKKLLEDGMNLEVELIRIPWDAWDQKTNLMLSTGEEFELIHVMQDLKSASVLRSQNAIIPINEYVDKYPHLKEVMGDFWSDFTVEGEILAVPAASTNNISKDYGRVYYQQEVFDRAGCTIPQTIDELLDDAVKMQKMIKEETGKNVYCWPHQLNSVPDWMHRTYDDAPFTVENTLGLVRIDQDGTVSSWYESEDFKKDCETYKKMYDMGLLHPDILTLDHEFQASEGENGRFLFGFDTYTYPAMEMSLKKNTGNTLSDFVLNEELGNYRFFSIFNGNAVPSSCKNPEAGIKFLDWLYSNEENYRLFTYGIEGRNYNIVGDRIAEFVKGPDGNNTWHYDEWQMGLIDYKLFEEGISEKCLEVETQPMSGKITVSPIIGFTFDQTPVANEIANLQTEVIASIYPIKFGLVDYDSHIDDAIANLKAAGMDKVIDEYRRQFEEFRGQ</sequence>
<organism evidence="3 4">
    <name type="scientific">Eisenbergiella tayi</name>
    <dbReference type="NCBI Taxonomy" id="1432052"/>
    <lineage>
        <taxon>Bacteria</taxon>
        <taxon>Bacillati</taxon>
        <taxon>Bacillota</taxon>
        <taxon>Clostridia</taxon>
        <taxon>Lachnospirales</taxon>
        <taxon>Lachnospiraceae</taxon>
        <taxon>Eisenbergiella</taxon>
    </lineage>
</organism>
<dbReference type="RefSeq" id="WP_069157887.1">
    <property type="nucleotide sequence ID" value="NZ_DBFYTC010000274.1"/>
</dbReference>
<feature type="domain" description="DUF3502" evidence="2">
    <location>
        <begin position="451"/>
        <end position="518"/>
    </location>
</feature>
<feature type="signal peptide" evidence="1">
    <location>
        <begin position="1"/>
        <end position="30"/>
    </location>
</feature>
<protein>
    <submittedName>
        <fullName evidence="3">Bacterial extracellular solute-binding protein</fullName>
    </submittedName>
</protein>
<accession>A0A1E3ARG0</accession>
<dbReference type="AlphaFoldDB" id="A0A1E3ARG0"/>
<comment type="caution">
    <text evidence="3">The sequence shown here is derived from an EMBL/GenBank/DDBJ whole genome shotgun (WGS) entry which is preliminary data.</text>
</comment>
<dbReference type="PANTHER" id="PTHR43649:SF12">
    <property type="entry name" value="DIACETYLCHITOBIOSE BINDING PROTEIN DASA"/>
    <property type="match status" value="1"/>
</dbReference>
<dbReference type="SUPFAM" id="SSF53850">
    <property type="entry name" value="Periplasmic binding protein-like II"/>
    <property type="match status" value="1"/>
</dbReference>
<dbReference type="EMBL" id="MCGI01000003">
    <property type="protein sequence ID" value="ODM11299.1"/>
    <property type="molecule type" value="Genomic_DNA"/>
</dbReference>
<name>A0A1E3ARG0_9FIRM</name>
<evidence type="ECO:0000256" key="1">
    <source>
        <dbReference type="SAM" id="SignalP"/>
    </source>
</evidence>
<dbReference type="InterPro" id="IPR006059">
    <property type="entry name" value="SBP"/>
</dbReference>
<dbReference type="Gene3D" id="3.40.190.10">
    <property type="entry name" value="Periplasmic binding protein-like II"/>
    <property type="match status" value="2"/>
</dbReference>
<dbReference type="InterPro" id="IPR050490">
    <property type="entry name" value="Bact_solute-bd_prot1"/>
</dbReference>
<reference evidence="3 4" key="1">
    <citation type="submission" date="2016-07" db="EMBL/GenBank/DDBJ databases">
        <title>Characterization of isolates of Eisenbergiella tayi derived from blood cultures, using whole genome sequencing.</title>
        <authorList>
            <person name="Burdz T."/>
            <person name="Wiebe D."/>
            <person name="Huynh C."/>
            <person name="Bernard K."/>
        </authorList>
    </citation>
    <scope>NUCLEOTIDE SEQUENCE [LARGE SCALE GENOMIC DNA]</scope>
    <source>
        <strain evidence="3 4">NML 120489</strain>
    </source>
</reference>
<dbReference type="InterPro" id="IPR022627">
    <property type="entry name" value="DUF3502"/>
</dbReference>
<dbReference type="Pfam" id="PF12010">
    <property type="entry name" value="DUF3502"/>
    <property type="match status" value="1"/>
</dbReference>
<keyword evidence="1" id="KW-0732">Signal</keyword>
<proteinExistence type="predicted"/>
<dbReference type="GeneID" id="93302910"/>
<evidence type="ECO:0000313" key="4">
    <source>
        <dbReference type="Proteomes" id="UP000095003"/>
    </source>
</evidence>
<gene>
    <name evidence="3" type="ORF">BEH84_03728</name>
</gene>
<dbReference type="PANTHER" id="PTHR43649">
    <property type="entry name" value="ARABINOSE-BINDING PROTEIN-RELATED"/>
    <property type="match status" value="1"/>
</dbReference>
<dbReference type="Proteomes" id="UP000095003">
    <property type="component" value="Unassembled WGS sequence"/>
</dbReference>
<evidence type="ECO:0000313" key="3">
    <source>
        <dbReference type="EMBL" id="ODM11299.1"/>
    </source>
</evidence>
<evidence type="ECO:0000259" key="2">
    <source>
        <dbReference type="Pfam" id="PF12010"/>
    </source>
</evidence>
<dbReference type="Pfam" id="PF13416">
    <property type="entry name" value="SBP_bac_8"/>
    <property type="match status" value="1"/>
</dbReference>